<comment type="caution">
    <text evidence="1">The sequence shown here is derived from an EMBL/GenBank/DDBJ whole genome shotgun (WGS) entry which is preliminary data.</text>
</comment>
<sequence length="86" mass="9527">MANIDHRCTNCGSANLRVRTSEKVGLLVIGTTLYCNSCGTKLEVKSQITKVSTPTYHERPEALRANKPLLQLDTKTADMFEAEQQS</sequence>
<organism evidence="1 2">
    <name type="scientific">Gallibacterium genomosp. 1</name>
    <dbReference type="NCBI Taxonomy" id="155515"/>
    <lineage>
        <taxon>Bacteria</taxon>
        <taxon>Pseudomonadati</taxon>
        <taxon>Pseudomonadota</taxon>
        <taxon>Gammaproteobacteria</taxon>
        <taxon>Pasteurellales</taxon>
        <taxon>Pasteurellaceae</taxon>
        <taxon>Gallibacterium</taxon>
    </lineage>
</organism>
<proteinExistence type="predicted"/>
<evidence type="ECO:0000313" key="2">
    <source>
        <dbReference type="Proteomes" id="UP000030539"/>
    </source>
</evidence>
<name>A0A0A2XWP0_9PAST</name>
<protein>
    <recommendedName>
        <fullName evidence="3">Zinc finger Ogr/Delta-type domain-containing protein</fullName>
    </recommendedName>
</protein>
<gene>
    <name evidence="1" type="ORF">JP36_08910</name>
</gene>
<evidence type="ECO:0008006" key="3">
    <source>
        <dbReference type="Google" id="ProtNLM"/>
    </source>
</evidence>
<evidence type="ECO:0000313" key="1">
    <source>
        <dbReference type="EMBL" id="KGQ36831.1"/>
    </source>
</evidence>
<dbReference type="Proteomes" id="UP000030539">
    <property type="component" value="Unassembled WGS sequence"/>
</dbReference>
<reference evidence="1 2" key="1">
    <citation type="submission" date="2014-08" db="EMBL/GenBank/DDBJ databases">
        <title>Chaperone-usher fimbriae in a diverse selection of Gallibacterium genomes.</title>
        <authorList>
            <person name="Kudirkiene E."/>
            <person name="Bager R.J."/>
            <person name="Johnson T.J."/>
            <person name="Bojesen A.M."/>
        </authorList>
    </citation>
    <scope>NUCLEOTIDE SEQUENCE [LARGE SCALE GENOMIC DNA]</scope>
    <source>
        <strain evidence="1 2">CCM5974</strain>
    </source>
</reference>
<dbReference type="EMBL" id="JPXX01000023">
    <property type="protein sequence ID" value="KGQ36831.1"/>
    <property type="molecule type" value="Genomic_DNA"/>
</dbReference>
<dbReference type="AlphaFoldDB" id="A0A0A2XWP0"/>
<accession>A0A0A2XWP0</accession>
<dbReference type="eggNOG" id="ENOG5031K2G">
    <property type="taxonomic scope" value="Bacteria"/>
</dbReference>